<sequence length="109" mass="12274">MTPTDSLRTKLRMVLNDRDSKTFTDDELDSLISDADCIYCAASEGWMMKATMQESNVDNPNVYQVGQERYQYSTVTDIANLCYKNAETYKAKCAGRSSFMIGADVEVNL</sequence>
<proteinExistence type="predicted"/>
<dbReference type="EMBL" id="CP018335">
    <property type="protein sequence ID" value="APM37360.1"/>
    <property type="molecule type" value="Genomic_DNA"/>
</dbReference>
<reference evidence="1 2" key="1">
    <citation type="submission" date="2016-12" db="EMBL/GenBank/DDBJ databases">
        <title>Complete genome sequence of Clostridium kluyveri JZZ isolated from the pit mud of a Chinese flavor liquor-making factory.</title>
        <authorList>
            <person name="Wang Y."/>
        </authorList>
    </citation>
    <scope>NUCLEOTIDE SEQUENCE [LARGE SCALE GENOMIC DNA]</scope>
    <source>
        <strain evidence="1 2">JZZ</strain>
    </source>
</reference>
<gene>
    <name evidence="1" type="ORF">BS101_00550</name>
</gene>
<dbReference type="Proteomes" id="UP000184604">
    <property type="component" value="Chromosome"/>
</dbReference>
<evidence type="ECO:0000313" key="2">
    <source>
        <dbReference type="Proteomes" id="UP000184604"/>
    </source>
</evidence>
<protein>
    <submittedName>
        <fullName evidence="1">Uncharacterized protein</fullName>
    </submittedName>
</protein>
<dbReference type="AlphaFoldDB" id="A0A1L5F3C7"/>
<accession>A0A1L5F3C7</accession>
<dbReference type="RefSeq" id="WP_073537080.1">
    <property type="nucleotide sequence ID" value="NZ_CP018335.1"/>
</dbReference>
<evidence type="ECO:0000313" key="1">
    <source>
        <dbReference type="EMBL" id="APM37360.1"/>
    </source>
</evidence>
<name>A0A1L5F3C7_CLOKL</name>
<dbReference type="OrthoDB" id="2616930at2"/>
<organism evidence="1 2">
    <name type="scientific">Clostridium kluyveri</name>
    <dbReference type="NCBI Taxonomy" id="1534"/>
    <lineage>
        <taxon>Bacteria</taxon>
        <taxon>Bacillati</taxon>
        <taxon>Bacillota</taxon>
        <taxon>Clostridia</taxon>
        <taxon>Eubacteriales</taxon>
        <taxon>Clostridiaceae</taxon>
        <taxon>Clostridium</taxon>
    </lineage>
</organism>